<dbReference type="EMBL" id="NRDI02000002">
    <property type="protein sequence ID" value="KAI1519443.1"/>
    <property type="molecule type" value="Genomic_DNA"/>
</dbReference>
<reference evidence="3" key="2">
    <citation type="submission" date="2021-05" db="EMBL/GenBank/DDBJ databases">
        <authorList>
            <person name="Moolhuijzen P.M."/>
            <person name="Moffat C.S."/>
        </authorList>
    </citation>
    <scope>NUCLEOTIDE SEQUENCE</scope>
    <source>
        <strain evidence="3">86-124</strain>
    </source>
</reference>
<reference evidence="2" key="1">
    <citation type="journal article" date="2018" name="BMC Genomics">
        <title>Comparative genomics of the wheat fungal pathogen Pyrenophora tritici-repentis reveals chromosomal variations and genome plasticity.</title>
        <authorList>
            <person name="Moolhuijzen P."/>
            <person name="See P.T."/>
            <person name="Hane J.K."/>
            <person name="Shi G."/>
            <person name="Liu Z."/>
            <person name="Oliver R.P."/>
            <person name="Moffat C.S."/>
        </authorList>
    </citation>
    <scope>NUCLEOTIDE SEQUENCE [LARGE SCALE GENOMIC DNA]</scope>
    <source>
        <strain evidence="2">M4</strain>
    </source>
</reference>
<dbReference type="EMBL" id="NQIK02000009">
    <property type="protein sequence ID" value="KAF7566493.1"/>
    <property type="molecule type" value="Genomic_DNA"/>
</dbReference>
<keyword evidence="5" id="KW-1185">Reference proteome</keyword>
<dbReference type="Pfam" id="PF03061">
    <property type="entry name" value="4HBT"/>
    <property type="match status" value="1"/>
</dbReference>
<dbReference type="PANTHER" id="PTHR47260">
    <property type="entry name" value="UPF0644 PROTEIN PB2B4.06"/>
    <property type="match status" value="1"/>
</dbReference>
<comment type="caution">
    <text evidence="2">The sequence shown here is derived from an EMBL/GenBank/DDBJ whole genome shotgun (WGS) entry which is preliminary data.</text>
</comment>
<dbReference type="OMA" id="VRGEMKD"/>
<feature type="domain" description="Thioesterase" evidence="1">
    <location>
        <begin position="90"/>
        <end position="180"/>
    </location>
</feature>
<dbReference type="InterPro" id="IPR052061">
    <property type="entry name" value="PTE-AB_protein"/>
</dbReference>
<dbReference type="OrthoDB" id="506431at2759"/>
<organism evidence="2 4">
    <name type="scientific">Pyrenophora tritici-repentis</name>
    <dbReference type="NCBI Taxonomy" id="45151"/>
    <lineage>
        <taxon>Eukaryota</taxon>
        <taxon>Fungi</taxon>
        <taxon>Dikarya</taxon>
        <taxon>Ascomycota</taxon>
        <taxon>Pezizomycotina</taxon>
        <taxon>Dothideomycetes</taxon>
        <taxon>Pleosporomycetidae</taxon>
        <taxon>Pleosporales</taxon>
        <taxon>Pleosporineae</taxon>
        <taxon>Pleosporaceae</taxon>
        <taxon>Pyrenophora</taxon>
    </lineage>
</organism>
<dbReference type="Proteomes" id="UP000249757">
    <property type="component" value="Unassembled WGS sequence"/>
</dbReference>
<dbReference type="Gene3D" id="3.10.129.10">
    <property type="entry name" value="Hotdog Thioesterase"/>
    <property type="match status" value="1"/>
</dbReference>
<sequence length="195" mass="21321">MDAAIAHFSSVPWAAKLINDTANWTPVPTRAIAKKASGEDAFFAETISTDRTIRAILTLRSKEEVGEEIAYREIKEFVDVGDGLDGYPHVMHGGITATLLDEACGALINFNAMKKVERAGEVGRSIDRPKWMTAYLNTTYKAPVPTPGVLLCTATIVRQEGGDRKVYMRATVQDGNGTVCTICEALFIKIKSQRL</sequence>
<dbReference type="InterPro" id="IPR029069">
    <property type="entry name" value="HotDog_dom_sf"/>
</dbReference>
<dbReference type="CDD" id="cd03443">
    <property type="entry name" value="PaaI_thioesterase"/>
    <property type="match status" value="1"/>
</dbReference>
<name>A0A2W1EHX6_9PLEO</name>
<dbReference type="Proteomes" id="UP000245464">
    <property type="component" value="Chromosome 9"/>
</dbReference>
<accession>A0A2W1EHX6</accession>
<reference evidence="5" key="4">
    <citation type="journal article" date="2022" name="Microb. Genom.">
        <title>A global pangenome for the wheat fungal pathogen Pyrenophora tritici-repentis and prediction of effector protein structural homology.</title>
        <authorList>
            <person name="Moolhuijzen P.M."/>
            <person name="See P.T."/>
            <person name="Shi G."/>
            <person name="Powell H.R."/>
            <person name="Cockram J."/>
            <person name="Jorgensen L.N."/>
            <person name="Benslimane H."/>
            <person name="Strelkov S.E."/>
            <person name="Turner J."/>
            <person name="Liu Z."/>
            <person name="Moffat C.S."/>
        </authorList>
    </citation>
    <scope>NUCLEOTIDE SEQUENCE [LARGE SCALE GENOMIC DNA]</scope>
</reference>
<gene>
    <name evidence="3" type="ORF">Ptr86124_002571</name>
    <name evidence="2" type="ORF">PtrM4_148130</name>
</gene>
<dbReference type="SUPFAM" id="SSF54637">
    <property type="entry name" value="Thioesterase/thiol ester dehydrase-isomerase"/>
    <property type="match status" value="1"/>
</dbReference>
<evidence type="ECO:0000313" key="4">
    <source>
        <dbReference type="Proteomes" id="UP000245464"/>
    </source>
</evidence>
<proteinExistence type="predicted"/>
<evidence type="ECO:0000313" key="2">
    <source>
        <dbReference type="EMBL" id="KAF7566493.1"/>
    </source>
</evidence>
<dbReference type="InterPro" id="IPR006683">
    <property type="entry name" value="Thioestr_dom"/>
</dbReference>
<reference evidence="3" key="3">
    <citation type="journal article" date="2022" name="bioRxiv">
        <title>A global pangenome for the wheat fungal pathogen Pyrenophora tritici-repentis and prediction of effector protein structural homology.</title>
        <authorList>
            <person name="Moolhuijzen P."/>
            <person name="See P.T."/>
            <person name="Shi G."/>
            <person name="Powell H.R."/>
            <person name="Cockram J."/>
            <person name="Jorgensen L.N."/>
            <person name="Benslimane H."/>
            <person name="Strelkov S.E."/>
            <person name="Turner J."/>
            <person name="Liu Z."/>
            <person name="Moffat C.S."/>
        </authorList>
    </citation>
    <scope>NUCLEOTIDE SEQUENCE</scope>
    <source>
        <strain evidence="3">86-124</strain>
    </source>
</reference>
<evidence type="ECO:0000313" key="5">
    <source>
        <dbReference type="Proteomes" id="UP000249757"/>
    </source>
</evidence>
<dbReference type="PANTHER" id="PTHR47260:SF1">
    <property type="entry name" value="UPF0644 PROTEIN PB2B4.06"/>
    <property type="match status" value="1"/>
</dbReference>
<dbReference type="AlphaFoldDB" id="A0A2W1EHX6"/>
<evidence type="ECO:0000313" key="3">
    <source>
        <dbReference type="EMBL" id="KAI1519443.1"/>
    </source>
</evidence>
<protein>
    <submittedName>
        <fullName evidence="2">Putative thioesterase superfamily protein</fullName>
    </submittedName>
    <submittedName>
        <fullName evidence="3">Thioesterase superprotein</fullName>
    </submittedName>
</protein>
<evidence type="ECO:0000259" key="1">
    <source>
        <dbReference type="Pfam" id="PF03061"/>
    </source>
</evidence>